<evidence type="ECO:0000259" key="3">
    <source>
        <dbReference type="PROSITE" id="PS50977"/>
    </source>
</evidence>
<dbReference type="EMBL" id="CAACXN010000015">
    <property type="protein sequence ID" value="VEW14795.1"/>
    <property type="molecule type" value="Genomic_DNA"/>
</dbReference>
<dbReference type="Gene3D" id="1.10.357.10">
    <property type="entry name" value="Tetracycline Repressor, domain 2"/>
    <property type="match status" value="1"/>
</dbReference>
<evidence type="ECO:0000256" key="2">
    <source>
        <dbReference type="PROSITE-ProRule" id="PRU00335"/>
    </source>
</evidence>
<accession>A0A449DBA3</accession>
<evidence type="ECO:0000256" key="1">
    <source>
        <dbReference type="ARBA" id="ARBA00023125"/>
    </source>
</evidence>
<dbReference type="PROSITE" id="PS50977">
    <property type="entry name" value="HTH_TETR_2"/>
    <property type="match status" value="1"/>
</dbReference>
<sequence>MPEDKQPRPQISADVRRRLLMDAAMTVMKRDGIAAASTRAICQEAGMAHGVFHYCFRSKHELFTALLEADFNAPLEAAWGKLGPATDPEEGFRDLFREYWSSLEADAGHQLVLSELANYALRDEDLRGLPQWEHGAYRDKIAGHLQQFKNQLGVEFTIPEGELAELILAALSGVTTGWLAHGDGETARSSLDRFAALFASYASPAT</sequence>
<dbReference type="RefSeq" id="WP_190247270.1">
    <property type="nucleotide sequence ID" value="NZ_CAACXN010000015.1"/>
</dbReference>
<dbReference type="GO" id="GO:0003700">
    <property type="term" value="F:DNA-binding transcription factor activity"/>
    <property type="evidence" value="ECO:0007669"/>
    <property type="project" value="TreeGrafter"/>
</dbReference>
<reference evidence="4 5" key="1">
    <citation type="submission" date="2019-02" db="EMBL/GenBank/DDBJ databases">
        <authorList>
            <consortium name="Pathogen Informatics"/>
        </authorList>
    </citation>
    <scope>NUCLEOTIDE SEQUENCE [LARGE SCALE GENOMIC DNA]</scope>
    <source>
        <strain evidence="4 5">3012STDY7078520</strain>
    </source>
</reference>
<dbReference type="SUPFAM" id="SSF48498">
    <property type="entry name" value="Tetracyclin repressor-like, C-terminal domain"/>
    <property type="match status" value="1"/>
</dbReference>
<dbReference type="Pfam" id="PF00440">
    <property type="entry name" value="TetR_N"/>
    <property type="match status" value="1"/>
</dbReference>
<feature type="DNA-binding region" description="H-T-H motif" evidence="2">
    <location>
        <begin position="37"/>
        <end position="56"/>
    </location>
</feature>
<protein>
    <submittedName>
        <fullName evidence="4">Transcriptional regulator BetI</fullName>
    </submittedName>
</protein>
<evidence type="ECO:0000313" key="4">
    <source>
        <dbReference type="EMBL" id="VEW14795.1"/>
    </source>
</evidence>
<keyword evidence="1 2" id="KW-0238">DNA-binding</keyword>
<organism evidence="4 5">
    <name type="scientific">Brevibacterium casei</name>
    <dbReference type="NCBI Taxonomy" id="33889"/>
    <lineage>
        <taxon>Bacteria</taxon>
        <taxon>Bacillati</taxon>
        <taxon>Actinomycetota</taxon>
        <taxon>Actinomycetes</taxon>
        <taxon>Micrococcales</taxon>
        <taxon>Brevibacteriaceae</taxon>
        <taxon>Brevibacterium</taxon>
    </lineage>
</organism>
<dbReference type="SUPFAM" id="SSF46689">
    <property type="entry name" value="Homeodomain-like"/>
    <property type="match status" value="1"/>
</dbReference>
<feature type="domain" description="HTH tetR-type" evidence="3">
    <location>
        <begin position="14"/>
        <end position="74"/>
    </location>
</feature>
<proteinExistence type="predicted"/>
<dbReference type="PANTHER" id="PTHR30055:SF226">
    <property type="entry name" value="HTH-TYPE TRANSCRIPTIONAL REGULATOR PKSA"/>
    <property type="match status" value="1"/>
</dbReference>
<dbReference type="InterPro" id="IPR009057">
    <property type="entry name" value="Homeodomain-like_sf"/>
</dbReference>
<dbReference type="InterPro" id="IPR036271">
    <property type="entry name" value="Tet_transcr_reg_TetR-rel_C_sf"/>
</dbReference>
<dbReference type="InterPro" id="IPR001647">
    <property type="entry name" value="HTH_TetR"/>
</dbReference>
<dbReference type="Proteomes" id="UP000386281">
    <property type="component" value="Unassembled WGS sequence"/>
</dbReference>
<evidence type="ECO:0000313" key="5">
    <source>
        <dbReference type="Proteomes" id="UP000386281"/>
    </source>
</evidence>
<dbReference type="GO" id="GO:0000976">
    <property type="term" value="F:transcription cis-regulatory region binding"/>
    <property type="evidence" value="ECO:0007669"/>
    <property type="project" value="TreeGrafter"/>
</dbReference>
<dbReference type="InterPro" id="IPR050109">
    <property type="entry name" value="HTH-type_TetR-like_transc_reg"/>
</dbReference>
<gene>
    <name evidence="4" type="ORF">NCTC12391_02945</name>
</gene>
<name>A0A449DBA3_9MICO</name>
<dbReference type="AlphaFoldDB" id="A0A449DBA3"/>
<dbReference type="PANTHER" id="PTHR30055">
    <property type="entry name" value="HTH-TYPE TRANSCRIPTIONAL REGULATOR RUTR"/>
    <property type="match status" value="1"/>
</dbReference>